<evidence type="ECO:0000256" key="6">
    <source>
        <dbReference type="ARBA" id="ARBA00022840"/>
    </source>
</evidence>
<dbReference type="InterPro" id="IPR000550">
    <property type="entry name" value="Hppk"/>
</dbReference>
<dbReference type="Pfam" id="PF01288">
    <property type="entry name" value="HPPK"/>
    <property type="match status" value="1"/>
</dbReference>
<reference evidence="9 10" key="1">
    <citation type="submission" date="2024-09" db="EMBL/GenBank/DDBJ databases">
        <title>Laminarin stimulates single cell rates of sulfate reduction while oxygen inhibits transcriptomic activity in coastal marine sediment.</title>
        <authorList>
            <person name="Lindsay M."/>
            <person name="Orcutt B."/>
            <person name="Emerson D."/>
            <person name="Stepanauskas R."/>
            <person name="D'Angelo T."/>
        </authorList>
    </citation>
    <scope>NUCLEOTIDE SEQUENCE [LARGE SCALE GENOMIC DNA]</scope>
    <source>
        <strain evidence="9">SAG AM-311-K15</strain>
    </source>
</reference>
<keyword evidence="3 9" id="KW-0808">Transferase</keyword>
<dbReference type="PROSITE" id="PS00794">
    <property type="entry name" value="HPPK"/>
    <property type="match status" value="1"/>
</dbReference>
<name>A0ABV6Z2A7_UNCC1</name>
<organism evidence="9 10">
    <name type="scientific">candidate division CSSED10-310 bacterium</name>
    <dbReference type="NCBI Taxonomy" id="2855610"/>
    <lineage>
        <taxon>Bacteria</taxon>
        <taxon>Bacteria division CSSED10-310</taxon>
    </lineage>
</organism>
<evidence type="ECO:0000313" key="9">
    <source>
        <dbReference type="EMBL" id="MFC1852593.1"/>
    </source>
</evidence>
<dbReference type="NCBIfam" id="TIGR01498">
    <property type="entry name" value="folK"/>
    <property type="match status" value="1"/>
</dbReference>
<dbReference type="GO" id="GO:0003848">
    <property type="term" value="F:2-amino-4-hydroxy-6-hydroxymethyldihydropteridine diphosphokinase activity"/>
    <property type="evidence" value="ECO:0007669"/>
    <property type="project" value="UniProtKB-EC"/>
</dbReference>
<feature type="domain" description="7,8-dihydro-6-hydroxymethylpterin-pyrophosphokinase" evidence="8">
    <location>
        <begin position="92"/>
        <end position="103"/>
    </location>
</feature>
<evidence type="ECO:0000256" key="4">
    <source>
        <dbReference type="ARBA" id="ARBA00022741"/>
    </source>
</evidence>
<dbReference type="InterPro" id="IPR035907">
    <property type="entry name" value="Hppk_sf"/>
</dbReference>
<dbReference type="Proteomes" id="UP001594351">
    <property type="component" value="Unassembled WGS sequence"/>
</dbReference>
<proteinExistence type="predicted"/>
<keyword evidence="4" id="KW-0547">Nucleotide-binding</keyword>
<gene>
    <name evidence="9" type="primary">folK</name>
    <name evidence="9" type="ORF">ACFL27_20540</name>
</gene>
<comment type="caution">
    <text evidence="9">The sequence shown here is derived from an EMBL/GenBank/DDBJ whole genome shotgun (WGS) entry which is preliminary data.</text>
</comment>
<comment type="pathway">
    <text evidence="1">Cofactor biosynthesis; tetrahydrofolate biosynthesis; 2-amino-4-hydroxy-6-hydroxymethyl-7,8-dihydropteridine diphosphate from 7,8-dihydroneopterin triphosphate: step 4/4.</text>
</comment>
<keyword evidence="5" id="KW-0418">Kinase</keyword>
<evidence type="ECO:0000256" key="1">
    <source>
        <dbReference type="ARBA" id="ARBA00005051"/>
    </source>
</evidence>
<evidence type="ECO:0000256" key="2">
    <source>
        <dbReference type="ARBA" id="ARBA00013253"/>
    </source>
</evidence>
<keyword evidence="10" id="KW-1185">Reference proteome</keyword>
<protein>
    <recommendedName>
        <fullName evidence="2">2-amino-4-hydroxy-6-hydroxymethyldihydropteridine diphosphokinase</fullName>
        <ecNumber evidence="2">2.7.6.3</ecNumber>
    </recommendedName>
</protein>
<dbReference type="CDD" id="cd00483">
    <property type="entry name" value="HPPK"/>
    <property type="match status" value="1"/>
</dbReference>
<accession>A0ABV6Z2A7</accession>
<evidence type="ECO:0000256" key="5">
    <source>
        <dbReference type="ARBA" id="ARBA00022777"/>
    </source>
</evidence>
<dbReference type="SUPFAM" id="SSF55083">
    <property type="entry name" value="6-hydroxymethyl-7,8-dihydropterin pyrophosphokinase, HPPK"/>
    <property type="match status" value="1"/>
</dbReference>
<dbReference type="EC" id="2.7.6.3" evidence="2"/>
<evidence type="ECO:0000256" key="7">
    <source>
        <dbReference type="ARBA" id="ARBA00022909"/>
    </source>
</evidence>
<evidence type="ECO:0000256" key="3">
    <source>
        <dbReference type="ARBA" id="ARBA00022679"/>
    </source>
</evidence>
<dbReference type="PANTHER" id="PTHR43071:SF1">
    <property type="entry name" value="2-AMINO-4-HYDROXY-6-HYDROXYMETHYLDIHYDROPTERIDINE PYROPHOSPHOKINASE"/>
    <property type="match status" value="1"/>
</dbReference>
<sequence>MQSLNQDVLLSGGSNLGKPIAQCQQVIQYLQQQAAVRLVAISSLYLTEPVSPVEQGWFYNFALKLKTDLSPFDFLMLCQDIEKQFDRKRAEKWGPRSMDLDIIYYGSQIIESEDLVIPHQHLAERKFVLIPLAEIAPEFIDPQRNKSISKILRQTSDRHAVLLYEKKWFETQAVVSL</sequence>
<keyword evidence="6" id="KW-0067">ATP-binding</keyword>
<dbReference type="Gene3D" id="3.30.70.560">
    <property type="entry name" value="7,8-Dihydro-6-hydroxymethylpterin-pyrophosphokinase HPPK"/>
    <property type="match status" value="1"/>
</dbReference>
<keyword evidence="7" id="KW-0289">Folate biosynthesis</keyword>
<dbReference type="PANTHER" id="PTHR43071">
    <property type="entry name" value="2-AMINO-4-HYDROXY-6-HYDROXYMETHYLDIHYDROPTERIDINE PYROPHOSPHOKINASE"/>
    <property type="match status" value="1"/>
</dbReference>
<evidence type="ECO:0000259" key="8">
    <source>
        <dbReference type="PROSITE" id="PS00794"/>
    </source>
</evidence>
<evidence type="ECO:0000313" key="10">
    <source>
        <dbReference type="Proteomes" id="UP001594351"/>
    </source>
</evidence>
<dbReference type="EMBL" id="JBHPBY010000336">
    <property type="protein sequence ID" value="MFC1852593.1"/>
    <property type="molecule type" value="Genomic_DNA"/>
</dbReference>